<dbReference type="Gene3D" id="3.40.50.1000">
    <property type="entry name" value="HAD superfamily/HAD-like"/>
    <property type="match status" value="1"/>
</dbReference>
<dbReference type="SFLD" id="SFLDS00003">
    <property type="entry name" value="Haloacid_Dehalogenase"/>
    <property type="match status" value="1"/>
</dbReference>
<sequence length="216" mass="23990">MIQGVLFDMDGLMFDTERIGYEGWKYAGKKLGIYIKDELIASFRGTGEKEKRRHFKEVFGSEELYDEAFTIRTVYAKEWIDKNGLPVKKGLVELLEYLKRENIPAALATSTNRKKAMGYLDMANVTEYFSASVCGDEVKAAKPAGDIFIAAAEALGVPMEKCLVLEDSLNGLKAAKNAGCKAIVIPDLSPAPEKKEGLWDVKVSNLKEVIEIIKNL</sequence>
<protein>
    <submittedName>
        <fullName evidence="1">HAD family phosphatase</fullName>
    </submittedName>
</protein>
<dbReference type="SUPFAM" id="SSF56784">
    <property type="entry name" value="HAD-like"/>
    <property type="match status" value="1"/>
</dbReference>
<organism evidence="1 2">
    <name type="scientific">Dorea formicigenerans</name>
    <dbReference type="NCBI Taxonomy" id="39486"/>
    <lineage>
        <taxon>Bacteria</taxon>
        <taxon>Bacillati</taxon>
        <taxon>Bacillota</taxon>
        <taxon>Clostridia</taxon>
        <taxon>Lachnospirales</taxon>
        <taxon>Lachnospiraceae</taxon>
        <taxon>Dorea</taxon>
    </lineage>
</organism>
<evidence type="ECO:0000313" key="1">
    <source>
        <dbReference type="EMBL" id="RGW54855.1"/>
    </source>
</evidence>
<gene>
    <name evidence="1" type="ORF">DWV67_03780</name>
</gene>
<dbReference type="AlphaFoldDB" id="A0A395XNG4"/>
<comment type="caution">
    <text evidence="1">The sequence shown here is derived from an EMBL/GenBank/DDBJ whole genome shotgun (WGS) entry which is preliminary data.</text>
</comment>
<dbReference type="InterPro" id="IPR036412">
    <property type="entry name" value="HAD-like_sf"/>
</dbReference>
<dbReference type="PANTHER" id="PTHR18901:SF38">
    <property type="entry name" value="PSEUDOURIDINE-5'-PHOSPHATASE"/>
    <property type="match status" value="1"/>
</dbReference>
<accession>A0A395XNG4</accession>
<dbReference type="NCBIfam" id="TIGR01509">
    <property type="entry name" value="HAD-SF-IA-v3"/>
    <property type="match status" value="1"/>
</dbReference>
<dbReference type="InterPro" id="IPR023198">
    <property type="entry name" value="PGP-like_dom2"/>
</dbReference>
<dbReference type="Pfam" id="PF00702">
    <property type="entry name" value="Hydrolase"/>
    <property type="match status" value="1"/>
</dbReference>
<dbReference type="NCBIfam" id="TIGR01549">
    <property type="entry name" value="HAD-SF-IA-v1"/>
    <property type="match status" value="1"/>
</dbReference>
<dbReference type="PRINTS" id="PR00413">
    <property type="entry name" value="HADHALOGNASE"/>
</dbReference>
<proteinExistence type="predicted"/>
<dbReference type="InterPro" id="IPR006439">
    <property type="entry name" value="HAD-SF_hydro_IA"/>
</dbReference>
<dbReference type="SFLD" id="SFLDG01135">
    <property type="entry name" value="C1.5.6:_HAD__Beta-PGM__Phospha"/>
    <property type="match status" value="1"/>
</dbReference>
<dbReference type="EMBL" id="QSAJ01000006">
    <property type="protein sequence ID" value="RGW54855.1"/>
    <property type="molecule type" value="Genomic_DNA"/>
</dbReference>
<dbReference type="SFLD" id="SFLDG01129">
    <property type="entry name" value="C1.5:_HAD__Beta-PGM__Phosphata"/>
    <property type="match status" value="1"/>
</dbReference>
<name>A0A395XNG4_9FIRM</name>
<reference evidence="1 2" key="1">
    <citation type="submission" date="2018-08" db="EMBL/GenBank/DDBJ databases">
        <title>A genome reference for cultivated species of the human gut microbiota.</title>
        <authorList>
            <person name="Zou Y."/>
            <person name="Xue W."/>
            <person name="Luo G."/>
        </authorList>
    </citation>
    <scope>NUCLEOTIDE SEQUENCE [LARGE SCALE GENOMIC DNA]</scope>
    <source>
        <strain evidence="1 2">AF12-11</strain>
    </source>
</reference>
<dbReference type="PANTHER" id="PTHR18901">
    <property type="entry name" value="2-DEOXYGLUCOSE-6-PHOSPHATE PHOSPHATASE 2"/>
    <property type="match status" value="1"/>
</dbReference>
<dbReference type="InterPro" id="IPR023214">
    <property type="entry name" value="HAD_sf"/>
</dbReference>
<dbReference type="Gene3D" id="1.10.150.240">
    <property type="entry name" value="Putative phosphatase, domain 2"/>
    <property type="match status" value="1"/>
</dbReference>
<evidence type="ECO:0000313" key="2">
    <source>
        <dbReference type="Proteomes" id="UP000266376"/>
    </source>
</evidence>
<dbReference type="Proteomes" id="UP000266376">
    <property type="component" value="Unassembled WGS sequence"/>
</dbReference>